<keyword evidence="1 7" id="KW-0813">Transport</keyword>
<comment type="caution">
    <text evidence="9">The sequence shown here is derived from an EMBL/GenBank/DDBJ whole genome shotgun (WGS) entry which is preliminary data.</text>
</comment>
<keyword evidence="10" id="KW-1185">Reference proteome</keyword>
<dbReference type="EMBL" id="QGTR01000003">
    <property type="protein sequence ID" value="PWV99917.1"/>
    <property type="molecule type" value="Genomic_DNA"/>
</dbReference>
<comment type="similarity">
    <text evidence="7">Belongs to the ABC transporter superfamily. Spermidine/putrescine importer (TC 3.A.1.11.1) family.</text>
</comment>
<dbReference type="InterPro" id="IPR027417">
    <property type="entry name" value="P-loop_NTPase"/>
</dbReference>
<keyword evidence="4 7" id="KW-0067">ATP-binding</keyword>
<dbReference type="PROSITE" id="PS50893">
    <property type="entry name" value="ABC_TRANSPORTER_2"/>
    <property type="match status" value="1"/>
</dbReference>
<keyword evidence="2 7" id="KW-1003">Cell membrane</keyword>
<evidence type="ECO:0000256" key="5">
    <source>
        <dbReference type="ARBA" id="ARBA00022967"/>
    </source>
</evidence>
<comment type="catalytic activity">
    <reaction evidence="7">
        <text>ATP + H2O + polyamine-[polyamine-binding protein]Side 1 = ADP + phosphate + polyamineSide 2 + [polyamine-binding protein]Side 1.</text>
        <dbReference type="EC" id="7.6.2.11"/>
    </reaction>
</comment>
<dbReference type="PROSITE" id="PS00211">
    <property type="entry name" value="ABC_TRANSPORTER_1"/>
    <property type="match status" value="1"/>
</dbReference>
<evidence type="ECO:0000256" key="1">
    <source>
        <dbReference type="ARBA" id="ARBA00022448"/>
    </source>
</evidence>
<dbReference type="GO" id="GO:0015417">
    <property type="term" value="F:ABC-type polyamine transporter activity"/>
    <property type="evidence" value="ECO:0007669"/>
    <property type="project" value="UniProtKB-EC"/>
</dbReference>
<comment type="subunit">
    <text evidence="7">The complex is composed of two ATP-binding proteins (PotA), two transmembrane proteins (PotB and PotC) and a solute-binding protein (PotD).</text>
</comment>
<dbReference type="FunFam" id="3.40.50.300:FF:000133">
    <property type="entry name" value="Spermidine/putrescine import ATP-binding protein PotA"/>
    <property type="match status" value="1"/>
</dbReference>
<evidence type="ECO:0000313" key="9">
    <source>
        <dbReference type="EMBL" id="PWV99917.1"/>
    </source>
</evidence>
<dbReference type="InterPro" id="IPR003439">
    <property type="entry name" value="ABC_transporter-like_ATP-bd"/>
</dbReference>
<dbReference type="SUPFAM" id="SSF50331">
    <property type="entry name" value="MOP-like"/>
    <property type="match status" value="1"/>
</dbReference>
<dbReference type="InterPro" id="IPR013611">
    <property type="entry name" value="Transp-assoc_OB_typ2"/>
</dbReference>
<dbReference type="Proteomes" id="UP000246352">
    <property type="component" value="Unassembled WGS sequence"/>
</dbReference>
<feature type="domain" description="ABC transporter" evidence="8">
    <location>
        <begin position="24"/>
        <end position="256"/>
    </location>
</feature>
<organism evidence="9 10">
    <name type="scientific">Hoeflea marina</name>
    <dbReference type="NCBI Taxonomy" id="274592"/>
    <lineage>
        <taxon>Bacteria</taxon>
        <taxon>Pseudomonadati</taxon>
        <taxon>Pseudomonadota</taxon>
        <taxon>Alphaproteobacteria</taxon>
        <taxon>Hyphomicrobiales</taxon>
        <taxon>Rhizobiaceae</taxon>
        <taxon>Hoeflea</taxon>
    </lineage>
</organism>
<dbReference type="GO" id="GO:0015847">
    <property type="term" value="P:putrescine transport"/>
    <property type="evidence" value="ECO:0007669"/>
    <property type="project" value="UniProtKB-ARBA"/>
</dbReference>
<accession>A0A317PJG1</accession>
<dbReference type="EC" id="7.6.2.11" evidence="7"/>
<dbReference type="SUPFAM" id="SSF52540">
    <property type="entry name" value="P-loop containing nucleoside triphosphate hydrolases"/>
    <property type="match status" value="1"/>
</dbReference>
<dbReference type="PANTHER" id="PTHR42781:SF4">
    <property type="entry name" value="SPERMIDINE_PUTRESCINE IMPORT ATP-BINDING PROTEIN POTA"/>
    <property type="match status" value="1"/>
</dbReference>
<dbReference type="InterPro" id="IPR017871">
    <property type="entry name" value="ABC_transporter-like_CS"/>
</dbReference>
<evidence type="ECO:0000256" key="7">
    <source>
        <dbReference type="RuleBase" id="RU364083"/>
    </source>
</evidence>
<evidence type="ECO:0000256" key="3">
    <source>
        <dbReference type="ARBA" id="ARBA00022741"/>
    </source>
</evidence>
<dbReference type="SMART" id="SM00382">
    <property type="entry name" value="AAA"/>
    <property type="match status" value="1"/>
</dbReference>
<comment type="function">
    <text evidence="7">Part of the ABC transporter complex PotABCD involved in spermidine/putrescine import. Responsible for energy coupling to the transport system.</text>
</comment>
<dbReference type="AlphaFoldDB" id="A0A317PJG1"/>
<dbReference type="Gene3D" id="3.40.50.300">
    <property type="entry name" value="P-loop containing nucleotide triphosphate hydrolases"/>
    <property type="match status" value="1"/>
</dbReference>
<dbReference type="GO" id="GO:0043190">
    <property type="term" value="C:ATP-binding cassette (ABC) transporter complex"/>
    <property type="evidence" value="ECO:0007669"/>
    <property type="project" value="InterPro"/>
</dbReference>
<dbReference type="Pfam" id="PF08402">
    <property type="entry name" value="TOBE_2"/>
    <property type="match status" value="1"/>
</dbReference>
<reference evidence="9 10" key="1">
    <citation type="submission" date="2018-05" db="EMBL/GenBank/DDBJ databases">
        <title>Genomic Encyclopedia of Type Strains, Phase IV (KMG-IV): sequencing the most valuable type-strain genomes for metagenomic binning, comparative biology and taxonomic classification.</title>
        <authorList>
            <person name="Goeker M."/>
        </authorList>
    </citation>
    <scope>NUCLEOTIDE SEQUENCE [LARGE SCALE GENOMIC DNA]</scope>
    <source>
        <strain evidence="9 10">DSM 16791</strain>
    </source>
</reference>
<dbReference type="InterPro" id="IPR008995">
    <property type="entry name" value="Mo/tungstate-bd_C_term_dom"/>
</dbReference>
<evidence type="ECO:0000256" key="2">
    <source>
        <dbReference type="ARBA" id="ARBA00022475"/>
    </source>
</evidence>
<keyword evidence="6 7" id="KW-0472">Membrane</keyword>
<gene>
    <name evidence="7" type="primary">potA</name>
    <name evidence="9" type="ORF">DFR52_103116</name>
</gene>
<evidence type="ECO:0000259" key="8">
    <source>
        <dbReference type="PROSITE" id="PS50893"/>
    </source>
</evidence>
<evidence type="ECO:0000256" key="6">
    <source>
        <dbReference type="ARBA" id="ARBA00023136"/>
    </source>
</evidence>
<dbReference type="NCBIfam" id="TIGR01187">
    <property type="entry name" value="potA"/>
    <property type="match status" value="1"/>
</dbReference>
<proteinExistence type="inferred from homology"/>
<keyword evidence="5 7" id="KW-1278">Translocase</keyword>
<dbReference type="InterPro" id="IPR050093">
    <property type="entry name" value="ABC_SmlMolc_Importer"/>
</dbReference>
<dbReference type="GO" id="GO:0005524">
    <property type="term" value="F:ATP binding"/>
    <property type="evidence" value="ECO:0007669"/>
    <property type="project" value="UniProtKB-KW"/>
</dbReference>
<protein>
    <recommendedName>
        <fullName evidence="7">Spermidine/putrescine import ATP-binding protein PotA</fullName>
        <ecNumber evidence="7">7.6.2.11</ecNumber>
    </recommendedName>
</protein>
<evidence type="ECO:0000256" key="4">
    <source>
        <dbReference type="ARBA" id="ARBA00022840"/>
    </source>
</evidence>
<dbReference type="Pfam" id="PF00005">
    <property type="entry name" value="ABC_tran"/>
    <property type="match status" value="1"/>
</dbReference>
<dbReference type="PANTHER" id="PTHR42781">
    <property type="entry name" value="SPERMIDINE/PUTRESCINE IMPORT ATP-BINDING PROTEIN POTA"/>
    <property type="match status" value="1"/>
</dbReference>
<sequence>MRQTKQNPGQLNSMGYAPIPGSIAEFRGATKLFGEVVAADHIDLAIFKGEFLSFLGPSGCGKTTALRMLAGFETPSRGDVLIDGDRVNDMPPHRRPVNMVFQHYALFPHLNVFDNIAYGLRQRRPRPGASEIATKVERTLETVRLPGYGKRRIWEMSGGQQQRVALARALVNEPKLLLLDEPMAALDRKLRREMQIELQTLQRQLGITFVLVTHDQEEALSMSDRICLMRGGRIVQIGSPRSLYDEPASRYVADFVGKSNFFEGRLSGRSAGIGSVETRSGMLLSGRTVGDFAEGQTVAVSIRPEQCLLSQSEPGEAAAGATRIKVRIRNRIFLGEHTEYLVESGGMGEFLVHVSRQADAMSGAFEAGEEAWASWPREAAIVLENDATSEPPKKGNEHVEEK</sequence>
<name>A0A317PJG1_9HYPH</name>
<dbReference type="Gene3D" id="2.40.50.100">
    <property type="match status" value="1"/>
</dbReference>
<evidence type="ECO:0000313" key="10">
    <source>
        <dbReference type="Proteomes" id="UP000246352"/>
    </source>
</evidence>
<dbReference type="InterPro" id="IPR005893">
    <property type="entry name" value="PotA-like"/>
</dbReference>
<keyword evidence="3 7" id="KW-0547">Nucleotide-binding</keyword>
<dbReference type="InterPro" id="IPR003593">
    <property type="entry name" value="AAA+_ATPase"/>
</dbReference>
<dbReference type="GO" id="GO:0016887">
    <property type="term" value="F:ATP hydrolysis activity"/>
    <property type="evidence" value="ECO:0007669"/>
    <property type="project" value="InterPro"/>
</dbReference>